<dbReference type="PANTHER" id="PTHR43102:SF2">
    <property type="entry name" value="GAF DOMAIN-CONTAINING PROTEIN"/>
    <property type="match status" value="1"/>
</dbReference>
<dbReference type="InterPro" id="IPR011011">
    <property type="entry name" value="Znf_FYVE_PHD"/>
</dbReference>
<evidence type="ECO:0000256" key="1">
    <source>
        <dbReference type="ARBA" id="ARBA00022723"/>
    </source>
</evidence>
<dbReference type="SMART" id="SM00064">
    <property type="entry name" value="FYVE"/>
    <property type="match status" value="2"/>
</dbReference>
<feature type="region of interest" description="Disordered" evidence="5">
    <location>
        <begin position="1"/>
        <end position="37"/>
    </location>
</feature>
<gene>
    <name evidence="7" type="ORF">Ae201684_001115</name>
</gene>
<dbReference type="VEuPathDB" id="FungiDB:AeMF1_018499"/>
<dbReference type="InterPro" id="IPR013083">
    <property type="entry name" value="Znf_RING/FYVE/PHD"/>
</dbReference>
<dbReference type="SUPFAM" id="SSF57903">
    <property type="entry name" value="FYVE/PHD zinc finger"/>
    <property type="match status" value="2"/>
</dbReference>
<dbReference type="PANTHER" id="PTHR43102">
    <property type="entry name" value="SLR1143 PROTEIN"/>
    <property type="match status" value="1"/>
</dbReference>
<evidence type="ECO:0000313" key="7">
    <source>
        <dbReference type="EMBL" id="KAF0744654.1"/>
    </source>
</evidence>
<feature type="region of interest" description="Disordered" evidence="5">
    <location>
        <begin position="127"/>
        <end position="163"/>
    </location>
</feature>
<dbReference type="Gene3D" id="3.30.40.10">
    <property type="entry name" value="Zinc/RING finger domain, C3HC4 (zinc finger)"/>
    <property type="match status" value="2"/>
</dbReference>
<feature type="compositionally biased region" description="Polar residues" evidence="5">
    <location>
        <begin position="28"/>
        <end position="37"/>
    </location>
</feature>
<comment type="caution">
    <text evidence="7">The sequence shown here is derived from an EMBL/GenBank/DDBJ whole genome shotgun (WGS) entry which is preliminary data.</text>
</comment>
<keyword evidence="8" id="KW-1185">Reference proteome</keyword>
<feature type="domain" description="FYVE-type" evidence="6">
    <location>
        <begin position="53"/>
        <end position="113"/>
    </location>
</feature>
<proteinExistence type="predicted"/>
<dbReference type="InterPro" id="IPR017455">
    <property type="entry name" value="Znf_FYVE-rel"/>
</dbReference>
<reference evidence="7 8" key="1">
    <citation type="submission" date="2019-07" db="EMBL/GenBank/DDBJ databases">
        <title>Genomics analysis of Aphanomyces spp. identifies a new class of oomycete effector associated with host adaptation.</title>
        <authorList>
            <person name="Gaulin E."/>
        </authorList>
    </citation>
    <scope>NUCLEOTIDE SEQUENCE [LARGE SCALE GENOMIC DNA]</scope>
    <source>
        <strain evidence="7 8">ATCC 201684</strain>
    </source>
</reference>
<dbReference type="CDD" id="cd00065">
    <property type="entry name" value="FYVE_like_SF"/>
    <property type="match status" value="1"/>
</dbReference>
<feature type="compositionally biased region" description="Low complexity" evidence="5">
    <location>
        <begin position="132"/>
        <end position="148"/>
    </location>
</feature>
<dbReference type="GO" id="GO:0008270">
    <property type="term" value="F:zinc ion binding"/>
    <property type="evidence" value="ECO:0007669"/>
    <property type="project" value="UniProtKB-KW"/>
</dbReference>
<dbReference type="Pfam" id="PF01363">
    <property type="entry name" value="FYVE"/>
    <property type="match status" value="2"/>
</dbReference>
<dbReference type="InterPro" id="IPR000306">
    <property type="entry name" value="Znf_FYVE"/>
</dbReference>
<keyword evidence="3" id="KW-0862">Zinc</keyword>
<dbReference type="Proteomes" id="UP000481153">
    <property type="component" value="Unassembled WGS sequence"/>
</dbReference>
<evidence type="ECO:0000256" key="4">
    <source>
        <dbReference type="PROSITE-ProRule" id="PRU00091"/>
    </source>
</evidence>
<evidence type="ECO:0000256" key="3">
    <source>
        <dbReference type="ARBA" id="ARBA00022833"/>
    </source>
</evidence>
<feature type="domain" description="FYVE-type" evidence="6">
    <location>
        <begin position="211"/>
        <end position="271"/>
    </location>
</feature>
<accession>A0A6G0XVS5</accession>
<evidence type="ECO:0000256" key="5">
    <source>
        <dbReference type="SAM" id="MobiDB-lite"/>
    </source>
</evidence>
<dbReference type="PROSITE" id="PS50178">
    <property type="entry name" value="ZF_FYVE"/>
    <property type="match status" value="2"/>
</dbReference>
<protein>
    <recommendedName>
        <fullName evidence="6">FYVE-type domain-containing protein</fullName>
    </recommendedName>
</protein>
<dbReference type="EMBL" id="VJMJ01000009">
    <property type="protein sequence ID" value="KAF0744654.1"/>
    <property type="molecule type" value="Genomic_DNA"/>
</dbReference>
<evidence type="ECO:0000256" key="2">
    <source>
        <dbReference type="ARBA" id="ARBA00022771"/>
    </source>
</evidence>
<keyword evidence="2 4" id="KW-0863">Zinc-finger</keyword>
<evidence type="ECO:0000259" key="6">
    <source>
        <dbReference type="PROSITE" id="PS50178"/>
    </source>
</evidence>
<keyword evidence="1" id="KW-0479">Metal-binding</keyword>
<name>A0A6G0XVS5_9STRA</name>
<dbReference type="AlphaFoldDB" id="A0A6G0XVS5"/>
<evidence type="ECO:0000313" key="8">
    <source>
        <dbReference type="Proteomes" id="UP000481153"/>
    </source>
</evidence>
<organism evidence="7 8">
    <name type="scientific">Aphanomyces euteiches</name>
    <dbReference type="NCBI Taxonomy" id="100861"/>
    <lineage>
        <taxon>Eukaryota</taxon>
        <taxon>Sar</taxon>
        <taxon>Stramenopiles</taxon>
        <taxon>Oomycota</taxon>
        <taxon>Saprolegniomycetes</taxon>
        <taxon>Saprolegniales</taxon>
        <taxon>Verrucalvaceae</taxon>
        <taxon>Aphanomyces</taxon>
    </lineage>
</organism>
<sequence>MGPDYRGVSRPSSFRRSTLKDDDDNDSMSETLSKVSTEPTVLDLKHPDDWVRASERSHCHSCGAEFGIFRPKNHCRKCGEVVCAECVVKKPIVLPMIGQTTTKFCVPCIEGFGNTWDRTMLVTGVLAPSPAPSSSSSSGTRSQVSQPSNRPPKNLRSQSRGRSYLSSSQSYETSGHLASSRSQEGEANAHNPAYAPLRFEDLIHPDKWVPNSHRKHCVACNNAFGLFRHKHHCRVCGELVCKDCTMMRQVVLPAVGLSDVRVCEPCIVASTARVAP</sequence>